<keyword evidence="1" id="KW-1133">Transmembrane helix</keyword>
<dbReference type="EMBL" id="CP158165">
    <property type="protein sequence ID" value="XBV28709.1"/>
    <property type="molecule type" value="Genomic_DNA"/>
</dbReference>
<proteinExistence type="predicted"/>
<feature type="transmembrane region" description="Helical" evidence="1">
    <location>
        <begin position="12"/>
        <end position="33"/>
    </location>
</feature>
<protein>
    <submittedName>
        <fullName evidence="2">Uncharacterized protein</fullName>
    </submittedName>
</protein>
<dbReference type="RefSeq" id="WP_350281459.1">
    <property type="nucleotide sequence ID" value="NZ_CP158165.1"/>
</dbReference>
<keyword evidence="1" id="KW-0472">Membrane</keyword>
<dbReference type="AlphaFoldDB" id="A0AAU7TPM0"/>
<name>A0AAU7TPM0_9ACTN</name>
<reference evidence="2" key="1">
    <citation type="submission" date="2024-06" db="EMBL/GenBank/DDBJ databases">
        <title>Kribbella sp. strain HUAS MG21 genome sequences.</title>
        <authorList>
            <person name="Mo P."/>
        </authorList>
    </citation>
    <scope>NUCLEOTIDE SEQUENCE</scope>
    <source>
        <strain evidence="2">HUAS MG21</strain>
    </source>
</reference>
<accession>A0AAU7TPM0</accession>
<evidence type="ECO:0000313" key="2">
    <source>
        <dbReference type="EMBL" id="XBV28709.1"/>
    </source>
</evidence>
<evidence type="ECO:0000256" key="1">
    <source>
        <dbReference type="SAM" id="Phobius"/>
    </source>
</evidence>
<feature type="transmembrane region" description="Helical" evidence="1">
    <location>
        <begin position="39"/>
        <end position="63"/>
    </location>
</feature>
<sequence length="99" mass="10280">MDWSGVPNRKLLAGLYLVAFPAMVAGLVALLVSQLTGQSLLPVVAGILFVGGQLVIVGLAHTLRAAVPAGSTKGDPRGVAWNRLTLGRELPGAWRVVRG</sequence>
<gene>
    <name evidence="2" type="ORF">ABN611_20200</name>
</gene>
<keyword evidence="1" id="KW-0812">Transmembrane</keyword>
<organism evidence="2">
    <name type="scientific">Kribbella sp. HUAS MG21</name>
    <dbReference type="NCBI Taxonomy" id="3160966"/>
    <lineage>
        <taxon>Bacteria</taxon>
        <taxon>Bacillati</taxon>
        <taxon>Actinomycetota</taxon>
        <taxon>Actinomycetes</taxon>
        <taxon>Propionibacteriales</taxon>
        <taxon>Kribbellaceae</taxon>
        <taxon>Kribbella</taxon>
    </lineage>
</organism>